<dbReference type="AlphaFoldDB" id="A0AAD5I5U4"/>
<reference evidence="2" key="1">
    <citation type="journal article" date="2022" name="Plant J.">
        <title>Strategies of tolerance reflected in two North American maple genomes.</title>
        <authorList>
            <person name="McEvoy S.L."/>
            <person name="Sezen U.U."/>
            <person name="Trouern-Trend A."/>
            <person name="McMahon S.M."/>
            <person name="Schaberg P.G."/>
            <person name="Yang J."/>
            <person name="Wegrzyn J.L."/>
            <person name="Swenson N.G."/>
        </authorList>
    </citation>
    <scope>NUCLEOTIDE SEQUENCE</scope>
    <source>
        <strain evidence="2">91603</strain>
    </source>
</reference>
<dbReference type="GO" id="GO:0006364">
    <property type="term" value="P:rRNA processing"/>
    <property type="evidence" value="ECO:0007669"/>
    <property type="project" value="TreeGrafter"/>
</dbReference>
<evidence type="ECO:0000313" key="3">
    <source>
        <dbReference type="Proteomes" id="UP001064489"/>
    </source>
</evidence>
<dbReference type="GO" id="GO:0030677">
    <property type="term" value="C:ribonuclease P complex"/>
    <property type="evidence" value="ECO:0007669"/>
    <property type="project" value="InterPro"/>
</dbReference>
<keyword evidence="3" id="KW-1185">Reference proteome</keyword>
<dbReference type="GO" id="GO:0001682">
    <property type="term" value="P:tRNA 5'-leader removal"/>
    <property type="evidence" value="ECO:0007669"/>
    <property type="project" value="InterPro"/>
</dbReference>
<dbReference type="Proteomes" id="UP001064489">
    <property type="component" value="Chromosome 11"/>
</dbReference>
<proteinExistence type="predicted"/>
<feature type="region of interest" description="Disordered" evidence="1">
    <location>
        <begin position="33"/>
        <end position="81"/>
    </location>
</feature>
<dbReference type="GO" id="GO:0000172">
    <property type="term" value="C:ribonuclease MRP complex"/>
    <property type="evidence" value="ECO:0007669"/>
    <property type="project" value="InterPro"/>
</dbReference>
<gene>
    <name evidence="2" type="ORF">LWI28_011953</name>
</gene>
<dbReference type="InterPro" id="IPR016848">
    <property type="entry name" value="RNase_P/MRP_Rpp29-subunit"/>
</dbReference>
<evidence type="ECO:0000313" key="2">
    <source>
        <dbReference type="EMBL" id="KAI9153480.1"/>
    </source>
</evidence>
<dbReference type="EMBL" id="JAJSOW010000108">
    <property type="protein sequence ID" value="KAI9153480.1"/>
    <property type="molecule type" value="Genomic_DNA"/>
</dbReference>
<dbReference type="GO" id="GO:0033204">
    <property type="term" value="F:ribonuclease P RNA binding"/>
    <property type="evidence" value="ECO:0007669"/>
    <property type="project" value="InterPro"/>
</dbReference>
<comment type="caution">
    <text evidence="2">The sequence shown here is derived from an EMBL/GenBank/DDBJ whole genome shotgun (WGS) entry which is preliminary data.</text>
</comment>
<feature type="compositionally biased region" description="Low complexity" evidence="1">
    <location>
        <begin position="49"/>
        <end position="75"/>
    </location>
</feature>
<organism evidence="2 3">
    <name type="scientific">Acer negundo</name>
    <name type="common">Box elder</name>
    <dbReference type="NCBI Taxonomy" id="4023"/>
    <lineage>
        <taxon>Eukaryota</taxon>
        <taxon>Viridiplantae</taxon>
        <taxon>Streptophyta</taxon>
        <taxon>Embryophyta</taxon>
        <taxon>Tracheophyta</taxon>
        <taxon>Spermatophyta</taxon>
        <taxon>Magnoliopsida</taxon>
        <taxon>eudicotyledons</taxon>
        <taxon>Gunneridae</taxon>
        <taxon>Pentapetalae</taxon>
        <taxon>rosids</taxon>
        <taxon>malvids</taxon>
        <taxon>Sapindales</taxon>
        <taxon>Sapindaceae</taxon>
        <taxon>Hippocastanoideae</taxon>
        <taxon>Acereae</taxon>
        <taxon>Acer</taxon>
    </lineage>
</organism>
<sequence>MTTNTTSEDQRKRTMDALERRFAFAKAEALQQLNHGKKIPVQEDKKDASSMNSSAIVSSPQLTDSSVANSSNASSKKGNFTFSGTRWQDVEESGPTYSQLPLSIHENLLTTNVMLSGRRGSSVDKILHELLQNGDSAQKYSQGSRSLKIDNWILLDNYVQNHGVSTGSHLRALMAHSKRSKKHMSVKQLKKCGLYDLPPDLRKFEMYKPMHVMWKSYLMQLLKTTGKNQLAQCLLTADLHGAIILVAECNKITAFTGIINSELCPKRLPSFYLKLTAGKLLCWETNSLQGTLEHNLGLSSIVKESSWPGQNRCACSNQFSILSDQLSRNQTLTQSVLLLARPITSLKFRSCGSGGV</sequence>
<evidence type="ECO:0000256" key="1">
    <source>
        <dbReference type="SAM" id="MobiDB-lite"/>
    </source>
</evidence>
<reference evidence="2" key="2">
    <citation type="submission" date="2023-02" db="EMBL/GenBank/DDBJ databases">
        <authorList>
            <person name="Swenson N.G."/>
            <person name="Wegrzyn J.L."/>
            <person name="Mcevoy S.L."/>
        </authorList>
    </citation>
    <scope>NUCLEOTIDE SEQUENCE</scope>
    <source>
        <strain evidence="2">91603</strain>
        <tissue evidence="2">Leaf</tissue>
    </source>
</reference>
<name>A0AAD5I5U4_ACENE</name>
<dbReference type="PANTHER" id="PTHR13348:SF0">
    <property type="entry name" value="RIBONUCLEASE P PROTEIN SUBUNIT P29"/>
    <property type="match status" value="1"/>
</dbReference>
<protein>
    <submittedName>
        <fullName evidence="2">Uncharacterized protein</fullName>
    </submittedName>
</protein>
<dbReference type="PANTHER" id="PTHR13348">
    <property type="entry name" value="RIBONUCLEASE P SUBUNIT P29"/>
    <property type="match status" value="1"/>
</dbReference>
<accession>A0AAD5I5U4</accession>